<dbReference type="AlphaFoldDB" id="A0A024P810"/>
<reference evidence="3" key="1">
    <citation type="submission" date="2014-03" db="EMBL/GenBank/DDBJ databases">
        <authorList>
            <person name="Urmite Genomes U."/>
        </authorList>
    </citation>
    <scope>NUCLEOTIDE SEQUENCE [LARGE SCALE GENOMIC DNA]</scope>
    <source>
        <strain evidence="3">HD-03</strain>
    </source>
</reference>
<proteinExistence type="predicted"/>
<evidence type="ECO:0000313" key="3">
    <source>
        <dbReference type="Proteomes" id="UP000028868"/>
    </source>
</evidence>
<feature type="transmembrane region" description="Helical" evidence="1">
    <location>
        <begin position="9"/>
        <end position="26"/>
    </location>
</feature>
<name>A0A024P810_9BACI</name>
<accession>A0A024P810</accession>
<organism evidence="2 3">
    <name type="scientific">Halobacillus karajensis</name>
    <dbReference type="NCBI Taxonomy" id="195088"/>
    <lineage>
        <taxon>Bacteria</taxon>
        <taxon>Bacillati</taxon>
        <taxon>Bacillota</taxon>
        <taxon>Bacilli</taxon>
        <taxon>Bacillales</taxon>
        <taxon>Bacillaceae</taxon>
        <taxon>Halobacillus</taxon>
    </lineage>
</organism>
<dbReference type="EMBL" id="CCDI010000004">
    <property type="protein sequence ID" value="CDQ25080.1"/>
    <property type="molecule type" value="Genomic_DNA"/>
</dbReference>
<reference evidence="2 3" key="2">
    <citation type="submission" date="2014-05" db="EMBL/GenBank/DDBJ databases">
        <title>Draft genome sequence of Halobacillus karajensis HK-03.</title>
        <authorList>
            <person name="Khelaifia S."/>
            <person name="Croce O."/>
            <person name="Lagier J.C."/>
            <person name="Raoult D."/>
        </authorList>
    </citation>
    <scope>NUCLEOTIDE SEQUENCE [LARGE SCALE GENOMIC DNA]</scope>
    <source>
        <strain evidence="2 3">HD-03</strain>
    </source>
</reference>
<comment type="caution">
    <text evidence="2">The sequence shown here is derived from an EMBL/GenBank/DDBJ whole genome shotgun (WGS) entry which is preliminary data.</text>
</comment>
<keyword evidence="1" id="KW-0472">Membrane</keyword>
<protein>
    <submittedName>
        <fullName evidence="2">Uncharacterized protein</fullName>
    </submittedName>
</protein>
<keyword evidence="1" id="KW-1133">Transmembrane helix</keyword>
<evidence type="ECO:0000313" key="2">
    <source>
        <dbReference type="EMBL" id="CDQ25080.1"/>
    </source>
</evidence>
<keyword evidence="1" id="KW-0812">Transmembrane</keyword>
<gene>
    <name evidence="2" type="ORF">BN983_03385</name>
</gene>
<sequence>MLDILKKKIVTAFITFFVSIPAYWIIFPDSRGNLFITLVLIIIFIDNGPKLKIFLVIVFPVLTVYFIIYRIIDKKSSH</sequence>
<dbReference type="Proteomes" id="UP000028868">
    <property type="component" value="Unassembled WGS sequence"/>
</dbReference>
<keyword evidence="3" id="KW-1185">Reference proteome</keyword>
<evidence type="ECO:0000256" key="1">
    <source>
        <dbReference type="SAM" id="Phobius"/>
    </source>
</evidence>
<feature type="transmembrane region" description="Helical" evidence="1">
    <location>
        <begin position="53"/>
        <end position="72"/>
    </location>
</feature>